<keyword evidence="2" id="KW-1185">Reference proteome</keyword>
<dbReference type="EMBL" id="CANI01000072">
    <property type="protein sequence ID" value="CCM79850.1"/>
    <property type="molecule type" value="Genomic_DNA"/>
</dbReference>
<dbReference type="Gene3D" id="3.20.20.140">
    <property type="entry name" value="Metal-dependent hydrolases"/>
    <property type="match status" value="1"/>
</dbReference>
<dbReference type="PANTHER" id="PTHR10443">
    <property type="entry name" value="MICROSOMAL DIPEPTIDASE"/>
    <property type="match status" value="1"/>
</dbReference>
<gene>
    <name evidence="1" type="ORF">BN77_p210015</name>
</gene>
<dbReference type="STRING" id="1211777.BN77_p210015"/>
<dbReference type="HOGENOM" id="CLU_031404_2_0_5"/>
<evidence type="ECO:0008006" key="3">
    <source>
        <dbReference type="Google" id="ProtNLM"/>
    </source>
</evidence>
<dbReference type="Proteomes" id="UP000009319">
    <property type="component" value="Unassembled WGS sequence"/>
</dbReference>
<accession>K0Q464</accession>
<dbReference type="Pfam" id="PF01244">
    <property type="entry name" value="Peptidase_M19"/>
    <property type="match status" value="1"/>
</dbReference>
<dbReference type="GO" id="GO:0006508">
    <property type="term" value="P:proteolysis"/>
    <property type="evidence" value="ECO:0007669"/>
    <property type="project" value="InterPro"/>
</dbReference>
<dbReference type="PANTHER" id="PTHR10443:SF12">
    <property type="entry name" value="DIPEPTIDASE"/>
    <property type="match status" value="1"/>
</dbReference>
<comment type="caution">
    <text evidence="1">The sequence shown here is derived from an EMBL/GenBank/DDBJ whole genome shotgun (WGS) entry which is preliminary data.</text>
</comment>
<evidence type="ECO:0000313" key="2">
    <source>
        <dbReference type="Proteomes" id="UP000009319"/>
    </source>
</evidence>
<sequence>MNGRSAVDAERIHRDAIVIDAVAPLLDRKKYVDSYSAGGVTCVAPTISAGTDSPAHALHGMGSWLRFVRARKDLKIIQTASDIETAKRAGQMGILFHFQGTGPFQTDLDLVEAFQALGLRMVQLTYNRRDYVGSGCEEDLDEGLSSFGKKLVRRLNENRIVVDCSHTGYKTTMDALSLTTRPAVFSHSNSARLFPSRRNILDDQAKAAAATGGLVGVTAVPQFVVPANGGAARPSLDDLIAHIDHFVSLVGIDHVGLGLDYWWGTLPFSDVDSVIGEWDHYVSVGDWSPEAYPRPPHYNPPEIETPDMLLGMTQGLLRRGYNEDQVRKLLGLNWLRVFRDVWGE</sequence>
<evidence type="ECO:0000313" key="1">
    <source>
        <dbReference type="EMBL" id="CCM79850.1"/>
    </source>
</evidence>
<dbReference type="GO" id="GO:0070573">
    <property type="term" value="F:metallodipeptidase activity"/>
    <property type="evidence" value="ECO:0007669"/>
    <property type="project" value="InterPro"/>
</dbReference>
<reference evidence="1 2" key="1">
    <citation type="journal article" date="2013" name="Genome Announc.">
        <title>Draft Genome Sequence of Rhizobium mesoamericanum STM3625, a Nitrogen-Fixing Symbiont of Mimosa pudica Isolated in French Guiana (South America).</title>
        <authorList>
            <person name="Moulin L."/>
            <person name="Mornico D."/>
            <person name="Melkonian R."/>
            <person name="Klonowska A."/>
        </authorList>
    </citation>
    <scope>NUCLEOTIDE SEQUENCE [LARGE SCALE GENOMIC DNA]</scope>
    <source>
        <strain evidence="1 2">STM3625</strain>
    </source>
</reference>
<dbReference type="SUPFAM" id="SSF51556">
    <property type="entry name" value="Metallo-dependent hydrolases"/>
    <property type="match status" value="1"/>
</dbReference>
<name>K0Q464_9HYPH</name>
<dbReference type="PROSITE" id="PS51365">
    <property type="entry name" value="RENAL_DIPEPTIDASE_2"/>
    <property type="match status" value="1"/>
</dbReference>
<dbReference type="InterPro" id="IPR032466">
    <property type="entry name" value="Metal_Hydrolase"/>
</dbReference>
<protein>
    <recommendedName>
        <fullName evidence="3">Membrane dipeptidase</fullName>
    </recommendedName>
</protein>
<dbReference type="AlphaFoldDB" id="K0Q464"/>
<organism evidence="1 2">
    <name type="scientific">Rhizobium mesoamericanum STM3625</name>
    <dbReference type="NCBI Taxonomy" id="1211777"/>
    <lineage>
        <taxon>Bacteria</taxon>
        <taxon>Pseudomonadati</taxon>
        <taxon>Pseudomonadota</taxon>
        <taxon>Alphaproteobacteria</taxon>
        <taxon>Hyphomicrobiales</taxon>
        <taxon>Rhizobiaceae</taxon>
        <taxon>Rhizobium/Agrobacterium group</taxon>
        <taxon>Rhizobium</taxon>
    </lineage>
</organism>
<dbReference type="eggNOG" id="COG2355">
    <property type="taxonomic scope" value="Bacteria"/>
</dbReference>
<proteinExistence type="predicted"/>
<dbReference type="InterPro" id="IPR008257">
    <property type="entry name" value="Pept_M19"/>
</dbReference>